<dbReference type="EMBL" id="UINC01103325">
    <property type="protein sequence ID" value="SVC65616.1"/>
    <property type="molecule type" value="Genomic_DNA"/>
</dbReference>
<protein>
    <submittedName>
        <fullName evidence="1">Uncharacterized protein</fullName>
    </submittedName>
</protein>
<proteinExistence type="predicted"/>
<reference evidence="1" key="1">
    <citation type="submission" date="2018-05" db="EMBL/GenBank/DDBJ databases">
        <authorList>
            <person name="Lanie J.A."/>
            <person name="Ng W.-L."/>
            <person name="Kazmierczak K.M."/>
            <person name="Andrzejewski T.M."/>
            <person name="Davidsen T.M."/>
            <person name="Wayne K.J."/>
            <person name="Tettelin H."/>
            <person name="Glass J.I."/>
            <person name="Rusch D."/>
            <person name="Podicherti R."/>
            <person name="Tsui H.-C.T."/>
            <person name="Winkler M.E."/>
        </authorList>
    </citation>
    <scope>NUCLEOTIDE SEQUENCE</scope>
</reference>
<accession>A0A382NX25</accession>
<gene>
    <name evidence="1" type="ORF">METZ01_LOCUS318470</name>
</gene>
<evidence type="ECO:0000313" key="1">
    <source>
        <dbReference type="EMBL" id="SVC65616.1"/>
    </source>
</evidence>
<name>A0A382NX25_9ZZZZ</name>
<sequence>MSCILGLVLVGWVGGWIPVYQQTTGITTESKYVVA</sequence>
<organism evidence="1">
    <name type="scientific">marine metagenome</name>
    <dbReference type="NCBI Taxonomy" id="408172"/>
    <lineage>
        <taxon>unclassified sequences</taxon>
        <taxon>metagenomes</taxon>
        <taxon>ecological metagenomes</taxon>
    </lineage>
</organism>
<dbReference type="AlphaFoldDB" id="A0A382NX25"/>